<dbReference type="AlphaFoldDB" id="A0A7H9CFQ4"/>
<gene>
    <name evidence="2" type="ORF">CINF_0386</name>
</gene>
<accession>A0A7H9CFQ4</accession>
<keyword evidence="1" id="KW-1133">Transmembrane helix</keyword>
<dbReference type="Proteomes" id="UP000509414">
    <property type="component" value="Chromosome"/>
</dbReference>
<reference evidence="2 3" key="1">
    <citation type="submission" date="2020-02" db="EMBL/GenBank/DDBJ databases">
        <title>Complete genome sequence of the novel Campylobacter species Candidatus Campylobacter infans.</title>
        <authorList>
            <person name="Duim B."/>
            <person name="Zomer A."/>
            <person name="van der Graaf L."/>
            <person name="Wagenaar J."/>
        </authorList>
    </citation>
    <scope>NUCLEOTIDE SEQUENCE [LARGE SCALE GENOMIC DNA]</scope>
    <source>
        <strain evidence="2 3">19S00001</strain>
    </source>
</reference>
<feature type="transmembrane region" description="Helical" evidence="1">
    <location>
        <begin position="7"/>
        <end position="33"/>
    </location>
</feature>
<protein>
    <submittedName>
        <fullName evidence="2">Putative surface array protein</fullName>
    </submittedName>
</protein>
<dbReference type="KEGG" id="cinf:CINF_0386"/>
<evidence type="ECO:0000313" key="2">
    <source>
        <dbReference type="EMBL" id="QLI04926.1"/>
    </source>
</evidence>
<organism evidence="2 3">
    <name type="scientific">Candidatus Campylobacter infans</name>
    <dbReference type="NCBI Taxonomy" id="2561898"/>
    <lineage>
        <taxon>Bacteria</taxon>
        <taxon>Pseudomonadati</taxon>
        <taxon>Campylobacterota</taxon>
        <taxon>Epsilonproteobacteria</taxon>
        <taxon>Campylobacterales</taxon>
        <taxon>Campylobacteraceae</taxon>
        <taxon>Campylobacter</taxon>
    </lineage>
</organism>
<keyword evidence="1" id="KW-0472">Membrane</keyword>
<keyword evidence="3" id="KW-1185">Reference proteome</keyword>
<evidence type="ECO:0000256" key="1">
    <source>
        <dbReference type="SAM" id="Phobius"/>
    </source>
</evidence>
<name>A0A7H9CFQ4_9BACT</name>
<sequence>MKKYKKFVLNFILIGFILAILLPLYFMGIGYLAGLDYFDELYANKIITLENSKDKNRILIDAGSGTRFSINARDIEKELGIFTINLGDYAGVPLEYKIPRLAKTAHKGDLIILPLEYKYYLNDFTTKPVVESLLSGHYNTYFSYFSLFEKIKIAYSFSLIDNAQSFKKAKKNLKMLMKDENFSLKKANLTSIDDLIKTRGDFDYDEKNFPPGADVKIPCLQYLFKNDFKGKIDEKFIKNLKDLQTLSQKTGAKVVFTYPNVNGKGCYDFSLDGGAEFKEFLDDIKILVRSYGFDFIGDYKDSYFDDPDKYMLDTQYHLNKAGRALRSAQLAKSIKIYLKGQK</sequence>
<dbReference type="RefSeq" id="WP_179975548.1">
    <property type="nucleotide sequence ID" value="NZ_CP049075.1"/>
</dbReference>
<evidence type="ECO:0000313" key="3">
    <source>
        <dbReference type="Proteomes" id="UP000509414"/>
    </source>
</evidence>
<keyword evidence="1" id="KW-0812">Transmembrane</keyword>
<proteinExistence type="predicted"/>
<dbReference type="EMBL" id="CP049075">
    <property type="protein sequence ID" value="QLI04926.1"/>
    <property type="molecule type" value="Genomic_DNA"/>
</dbReference>